<sequence length="326" mass="35728">MKLATLKDGSRDGQLVVVSRDLKTAHFATNIASTLQTALDDWTFYSPQLQDLYEALNAGRARHPFPFAPKDCMAPLPRAYQWADGSAYVNHVELVRRARGAEMPPEFWTDPLMYQGGSDDFIGAQDDIVCPNEAWGIDFEAEVAVITGDVRLGATPEQAADAIRLVMLANDVSLRNLIPAELGKGFGFFQSKPATAFSPVAITPDELGEAWRERKVHRPMIVHWNSKKVGAPECGTDMVFDFGQLIAHICKTRNVRAGSIVGSGTISNVDRSKGYACIAEQRMIETIEGGKPVTAFMKFGDAVRIEMFDAQGQSIFGAIDQAVSQR</sequence>
<dbReference type="InterPro" id="IPR041072">
    <property type="entry name" value="FAA_hydro_N"/>
</dbReference>
<protein>
    <recommendedName>
        <fullName evidence="5">FAA hydrolase family protein</fullName>
    </recommendedName>
</protein>
<evidence type="ECO:0000259" key="2">
    <source>
        <dbReference type="Pfam" id="PF18288"/>
    </source>
</evidence>
<dbReference type="InterPro" id="IPR011234">
    <property type="entry name" value="Fumarylacetoacetase-like_C"/>
</dbReference>
<dbReference type="InterPro" id="IPR036663">
    <property type="entry name" value="Fumarylacetoacetase_C_sf"/>
</dbReference>
<dbReference type="SUPFAM" id="SSF56529">
    <property type="entry name" value="FAH"/>
    <property type="match status" value="1"/>
</dbReference>
<dbReference type="PANTHER" id="PTHR43211">
    <property type="entry name" value="FUMARYLACETOACETATE HYDROLASE"/>
    <property type="match status" value="1"/>
</dbReference>
<keyword evidence="4" id="KW-1185">Reference proteome</keyword>
<feature type="domain" description="Fumarylacetoacetase-like C-terminal" evidence="1">
    <location>
        <begin position="82"/>
        <end position="311"/>
    </location>
</feature>
<accession>A0ABN7YQL2</accession>
<feature type="domain" description="Fumarylacetoacetase N-terminal" evidence="2">
    <location>
        <begin position="1"/>
        <end position="78"/>
    </location>
</feature>
<evidence type="ECO:0000313" key="4">
    <source>
        <dbReference type="Proteomes" id="UP000706525"/>
    </source>
</evidence>
<evidence type="ECO:0000313" key="3">
    <source>
        <dbReference type="EMBL" id="CAG9175759.1"/>
    </source>
</evidence>
<proteinExistence type="predicted"/>
<comment type="caution">
    <text evidence="3">The sequence shown here is derived from an EMBL/GenBank/DDBJ whole genome shotgun (WGS) entry which is preliminary data.</text>
</comment>
<dbReference type="Gene3D" id="3.90.850.10">
    <property type="entry name" value="Fumarylacetoacetase-like, C-terminal domain"/>
    <property type="match status" value="1"/>
</dbReference>
<organism evidence="3 4">
    <name type="scientific">Cupriavidus pampae</name>
    <dbReference type="NCBI Taxonomy" id="659251"/>
    <lineage>
        <taxon>Bacteria</taxon>
        <taxon>Pseudomonadati</taxon>
        <taxon>Pseudomonadota</taxon>
        <taxon>Betaproteobacteria</taxon>
        <taxon>Burkholderiales</taxon>
        <taxon>Burkholderiaceae</taxon>
        <taxon>Cupriavidus</taxon>
    </lineage>
</organism>
<evidence type="ECO:0008006" key="5">
    <source>
        <dbReference type="Google" id="ProtNLM"/>
    </source>
</evidence>
<gene>
    <name evidence="3" type="ORF">LMG32289_03397</name>
</gene>
<name>A0ABN7YQL2_9BURK</name>
<dbReference type="Proteomes" id="UP000706525">
    <property type="component" value="Unassembled WGS sequence"/>
</dbReference>
<reference evidence="3 4" key="1">
    <citation type="submission" date="2021-08" db="EMBL/GenBank/DDBJ databases">
        <authorList>
            <person name="Peeters C."/>
        </authorList>
    </citation>
    <scope>NUCLEOTIDE SEQUENCE [LARGE SCALE GENOMIC DNA]</scope>
    <source>
        <strain evidence="3 4">LMG 32289</strain>
    </source>
</reference>
<dbReference type="EMBL" id="CAJZAG010000006">
    <property type="protein sequence ID" value="CAG9175759.1"/>
    <property type="molecule type" value="Genomic_DNA"/>
</dbReference>
<dbReference type="Pfam" id="PF01557">
    <property type="entry name" value="FAA_hydrolase"/>
    <property type="match status" value="1"/>
</dbReference>
<dbReference type="RefSeq" id="WP_223990249.1">
    <property type="nucleotide sequence ID" value="NZ_CAJZAG010000006.1"/>
</dbReference>
<dbReference type="PANTHER" id="PTHR43211:SF1">
    <property type="entry name" value="BLL6422 PROTEIN"/>
    <property type="match status" value="1"/>
</dbReference>
<evidence type="ECO:0000259" key="1">
    <source>
        <dbReference type="Pfam" id="PF01557"/>
    </source>
</evidence>
<dbReference type="Pfam" id="PF18288">
    <property type="entry name" value="FAA_hydro_N_2"/>
    <property type="match status" value="1"/>
</dbReference>